<reference evidence="2" key="1">
    <citation type="submission" date="2022-11" db="UniProtKB">
        <authorList>
            <consortium name="WormBaseParasite"/>
        </authorList>
    </citation>
    <scope>IDENTIFICATION</scope>
</reference>
<proteinExistence type="predicted"/>
<sequence length="135" mass="14368">MRKPTAERQNKTGAYLGSVSSTMQQRIPHTWLSFSCLVRALLSLVSAAIAAQKCGQSSPLVSSGSKSINILIPMPYRSTFSGLDILGSGLGGVMNPAYFGYFTRYLGPANANGLCPAGVNINGQCWYDSIGNSKR</sequence>
<evidence type="ECO:0000313" key="1">
    <source>
        <dbReference type="Proteomes" id="UP000887581"/>
    </source>
</evidence>
<keyword evidence="1" id="KW-1185">Reference proteome</keyword>
<dbReference type="Proteomes" id="UP000887581">
    <property type="component" value="Unplaced"/>
</dbReference>
<name>A0A915PQW5_9BILA</name>
<dbReference type="AlphaFoldDB" id="A0A915PQW5"/>
<dbReference type="WBParaSite" id="sdigi.contig346.g7627.t1">
    <property type="protein sequence ID" value="sdigi.contig346.g7627.t1"/>
    <property type="gene ID" value="sdigi.contig346.g7627"/>
</dbReference>
<evidence type="ECO:0000313" key="2">
    <source>
        <dbReference type="WBParaSite" id="sdigi.contig346.g7627.t1"/>
    </source>
</evidence>
<accession>A0A915PQW5</accession>
<protein>
    <submittedName>
        <fullName evidence="2">Xylanase inhibitor N-terminal domain-containing protein</fullName>
    </submittedName>
</protein>
<organism evidence="1 2">
    <name type="scientific">Setaria digitata</name>
    <dbReference type="NCBI Taxonomy" id="48799"/>
    <lineage>
        <taxon>Eukaryota</taxon>
        <taxon>Metazoa</taxon>
        <taxon>Ecdysozoa</taxon>
        <taxon>Nematoda</taxon>
        <taxon>Chromadorea</taxon>
        <taxon>Rhabditida</taxon>
        <taxon>Spirurina</taxon>
        <taxon>Spiruromorpha</taxon>
        <taxon>Filarioidea</taxon>
        <taxon>Setariidae</taxon>
        <taxon>Setaria</taxon>
    </lineage>
</organism>